<accession>A0A420J9Q7</accession>
<dbReference type="AlphaFoldDB" id="A0A420J9Q7"/>
<dbReference type="Proteomes" id="UP000283383">
    <property type="component" value="Unassembled WGS sequence"/>
</dbReference>
<organism evidence="1 2">
    <name type="scientific">Golovinomyces cichoracearum</name>
    <dbReference type="NCBI Taxonomy" id="62708"/>
    <lineage>
        <taxon>Eukaryota</taxon>
        <taxon>Fungi</taxon>
        <taxon>Dikarya</taxon>
        <taxon>Ascomycota</taxon>
        <taxon>Pezizomycotina</taxon>
        <taxon>Leotiomycetes</taxon>
        <taxon>Erysiphales</taxon>
        <taxon>Erysiphaceae</taxon>
        <taxon>Golovinomyces</taxon>
    </lineage>
</organism>
<gene>
    <name evidence="1" type="ORF">GcM3_012019</name>
</gene>
<sequence>MSADYILKLMKGAVTLNKPDCSKWCDQLRDVLPLLDVAEYIDDSIPQLKTQSLKNASAEDLDFHKKDQNFRVAISRDLIHTLYYTQRPPDFSKKKWIVYHFQKCCNGFFMSIIIPLKDPEVTLTKTLNTIRSSQANYRELQPTPVIALTKADKFSANISNHMSFSHPSSLAVNERRSCAFCHKENHKYNKYYLLT</sequence>
<dbReference type="EMBL" id="MCBQ01001283">
    <property type="protein sequence ID" value="RKF83496.1"/>
    <property type="molecule type" value="Genomic_DNA"/>
</dbReference>
<proteinExistence type="predicted"/>
<protein>
    <submittedName>
        <fullName evidence="1">Uncharacterized protein</fullName>
    </submittedName>
</protein>
<keyword evidence="2" id="KW-1185">Reference proteome</keyword>
<reference evidence="1 2" key="1">
    <citation type="journal article" date="2018" name="BMC Genomics">
        <title>Comparative genome analyses reveal sequence features reflecting distinct modes of host-adaptation between dicot and monocot powdery mildew.</title>
        <authorList>
            <person name="Wu Y."/>
            <person name="Ma X."/>
            <person name="Pan Z."/>
            <person name="Kale S.D."/>
            <person name="Song Y."/>
            <person name="King H."/>
            <person name="Zhang Q."/>
            <person name="Presley C."/>
            <person name="Deng X."/>
            <person name="Wei C.I."/>
            <person name="Xiao S."/>
        </authorList>
    </citation>
    <scope>NUCLEOTIDE SEQUENCE [LARGE SCALE GENOMIC DNA]</scope>
    <source>
        <strain evidence="1">UMSG3</strain>
    </source>
</reference>
<evidence type="ECO:0000313" key="1">
    <source>
        <dbReference type="EMBL" id="RKF83496.1"/>
    </source>
</evidence>
<comment type="caution">
    <text evidence="1">The sequence shown here is derived from an EMBL/GenBank/DDBJ whole genome shotgun (WGS) entry which is preliminary data.</text>
</comment>
<evidence type="ECO:0000313" key="2">
    <source>
        <dbReference type="Proteomes" id="UP000283383"/>
    </source>
</evidence>
<name>A0A420J9Q7_9PEZI</name>